<evidence type="ECO:0000313" key="1">
    <source>
        <dbReference type="EMBL" id="MBM9434057.1"/>
    </source>
</evidence>
<keyword evidence="1" id="KW-0378">Hydrolase</keyword>
<evidence type="ECO:0000313" key="2">
    <source>
        <dbReference type="Proteomes" id="UP000705983"/>
    </source>
</evidence>
<gene>
    <name evidence="1" type="ORF">JVW63_10165</name>
</gene>
<accession>A0ABS2TJV1</accession>
<dbReference type="InterPro" id="IPR006357">
    <property type="entry name" value="HAD-SF_hydro_IIA"/>
</dbReference>
<dbReference type="Gene3D" id="3.40.50.1000">
    <property type="entry name" value="HAD superfamily/HAD-like"/>
    <property type="match status" value="2"/>
</dbReference>
<dbReference type="InterPro" id="IPR036412">
    <property type="entry name" value="HAD-like_sf"/>
</dbReference>
<keyword evidence="2" id="KW-1185">Reference proteome</keyword>
<dbReference type="GO" id="GO:0016787">
    <property type="term" value="F:hydrolase activity"/>
    <property type="evidence" value="ECO:0007669"/>
    <property type="project" value="UniProtKB-KW"/>
</dbReference>
<dbReference type="RefSeq" id="WP_182169623.1">
    <property type="nucleotide sequence ID" value="NZ_CP059676.1"/>
</dbReference>
<protein>
    <submittedName>
        <fullName evidence="1">HAD-IIA family hydrolase</fullName>
    </submittedName>
</protein>
<dbReference type="NCBIfam" id="TIGR01460">
    <property type="entry name" value="HAD-SF-IIA"/>
    <property type="match status" value="1"/>
</dbReference>
<dbReference type="InterPro" id="IPR023214">
    <property type="entry name" value="HAD_sf"/>
</dbReference>
<name>A0ABS2TJV1_9ACTO</name>
<sequence>MTLTSSNEPLSTAYDAAIYDLDGVCYRGDQPVVDAAESITDARNSGQRAVYLTNNASRTPHAIGEHLRSLGIPAEDSEVYTAAMAAAELASEQIPAGSKVFVIGGAGLVEALTVKGFTVVDSADDDPAAVVQGWDPSVGWAIMSEGALAIQRGALFIASNLDATLPQERGFMLGNGSLVKAVEHATGVVPLATGKPLPKVFHQAGESVSAVRPLAVGDRLNTDIRGAVAAGIDSLHVLTGVNDEKDVALAIPEERPTFLVKTLVGLNEPYSAPSLSGMKASRGESWAEVSNEELVASGPLDGASLELYRCVVAACWAAADAGVSREKLADQLADLVVA</sequence>
<dbReference type="PANTHER" id="PTHR19288">
    <property type="entry name" value="4-NITROPHENYLPHOSPHATASE-RELATED"/>
    <property type="match status" value="1"/>
</dbReference>
<reference evidence="2" key="1">
    <citation type="submission" date="2021-02" db="EMBL/GenBank/DDBJ databases">
        <title>Leucobacter sp. CX169.</title>
        <authorList>
            <person name="Cheng Y."/>
        </authorList>
    </citation>
    <scope>NUCLEOTIDE SEQUENCE [LARGE SCALE GENOMIC DNA]</scope>
    <source>
        <strain evidence="2">JY899</strain>
    </source>
</reference>
<comment type="caution">
    <text evidence="1">The sequence shown here is derived from an EMBL/GenBank/DDBJ whole genome shotgun (WGS) entry which is preliminary data.</text>
</comment>
<dbReference type="EMBL" id="JAFFJS010000007">
    <property type="protein sequence ID" value="MBM9434057.1"/>
    <property type="molecule type" value="Genomic_DNA"/>
</dbReference>
<dbReference type="Pfam" id="PF13344">
    <property type="entry name" value="Hydrolase_6"/>
    <property type="match status" value="1"/>
</dbReference>
<proteinExistence type="predicted"/>
<dbReference type="Pfam" id="PF13242">
    <property type="entry name" value="Hydrolase_like"/>
    <property type="match status" value="1"/>
</dbReference>
<dbReference type="SUPFAM" id="SSF56784">
    <property type="entry name" value="HAD-like"/>
    <property type="match status" value="1"/>
</dbReference>
<dbReference type="PANTHER" id="PTHR19288:SF95">
    <property type="entry name" value="D-GLYCEROL 3-PHOSPHATE PHOSPHATASE"/>
    <property type="match status" value="1"/>
</dbReference>
<dbReference type="Proteomes" id="UP000705983">
    <property type="component" value="Unassembled WGS sequence"/>
</dbReference>
<organism evidence="1 2">
    <name type="scientific">Flaviflexus equikiangi</name>
    <dbReference type="NCBI Taxonomy" id="2758573"/>
    <lineage>
        <taxon>Bacteria</taxon>
        <taxon>Bacillati</taxon>
        <taxon>Actinomycetota</taxon>
        <taxon>Actinomycetes</taxon>
        <taxon>Actinomycetales</taxon>
        <taxon>Actinomycetaceae</taxon>
        <taxon>Flaviflexus</taxon>
    </lineage>
</organism>